<evidence type="ECO:0000313" key="2">
    <source>
        <dbReference type="Proteomes" id="UP001217089"/>
    </source>
</evidence>
<organism evidence="1 2">
    <name type="scientific">Tegillarca granosa</name>
    <name type="common">Malaysian cockle</name>
    <name type="synonym">Anadara granosa</name>
    <dbReference type="NCBI Taxonomy" id="220873"/>
    <lineage>
        <taxon>Eukaryota</taxon>
        <taxon>Metazoa</taxon>
        <taxon>Spiralia</taxon>
        <taxon>Lophotrochozoa</taxon>
        <taxon>Mollusca</taxon>
        <taxon>Bivalvia</taxon>
        <taxon>Autobranchia</taxon>
        <taxon>Pteriomorphia</taxon>
        <taxon>Arcoida</taxon>
        <taxon>Arcoidea</taxon>
        <taxon>Arcidae</taxon>
        <taxon>Tegillarca</taxon>
    </lineage>
</organism>
<keyword evidence="2" id="KW-1185">Reference proteome</keyword>
<gene>
    <name evidence="1" type="ORF">KUTeg_004695</name>
</gene>
<dbReference type="Proteomes" id="UP001217089">
    <property type="component" value="Unassembled WGS sequence"/>
</dbReference>
<comment type="caution">
    <text evidence="1">The sequence shown here is derived from an EMBL/GenBank/DDBJ whole genome shotgun (WGS) entry which is preliminary data.</text>
</comment>
<reference evidence="1 2" key="1">
    <citation type="submission" date="2022-12" db="EMBL/GenBank/DDBJ databases">
        <title>Chromosome-level genome of Tegillarca granosa.</title>
        <authorList>
            <person name="Kim J."/>
        </authorList>
    </citation>
    <scope>NUCLEOTIDE SEQUENCE [LARGE SCALE GENOMIC DNA]</scope>
    <source>
        <strain evidence="1">Teg-2019</strain>
        <tissue evidence="1">Adductor muscle</tissue>
    </source>
</reference>
<name>A0ABQ9FHJ7_TEGGR</name>
<accession>A0ABQ9FHJ7</accession>
<sequence>MDETYINSSHTVSKCWQLDGNGLSVPIGPGDRLIVVDAGSEKGFVPNTSLIYKAKSSTGDYYHEMNAENFTKLIAKN</sequence>
<dbReference type="EMBL" id="JARBDR010000246">
    <property type="protein sequence ID" value="KAJ8316791.1"/>
    <property type="molecule type" value="Genomic_DNA"/>
</dbReference>
<proteinExistence type="predicted"/>
<protein>
    <submittedName>
        <fullName evidence="1">Uncharacterized protein</fullName>
    </submittedName>
</protein>
<evidence type="ECO:0000313" key="1">
    <source>
        <dbReference type="EMBL" id="KAJ8316791.1"/>
    </source>
</evidence>